<gene>
    <name evidence="2" type="ORF">V1264_010467</name>
</gene>
<organism evidence="2 3">
    <name type="scientific">Littorina saxatilis</name>
    <dbReference type="NCBI Taxonomy" id="31220"/>
    <lineage>
        <taxon>Eukaryota</taxon>
        <taxon>Metazoa</taxon>
        <taxon>Spiralia</taxon>
        <taxon>Lophotrochozoa</taxon>
        <taxon>Mollusca</taxon>
        <taxon>Gastropoda</taxon>
        <taxon>Caenogastropoda</taxon>
        <taxon>Littorinimorpha</taxon>
        <taxon>Littorinoidea</taxon>
        <taxon>Littorinidae</taxon>
        <taxon>Littorina</taxon>
    </lineage>
</organism>
<proteinExistence type="predicted"/>
<sequence length="89" mass="9984">MPTTVQLASASNTQEETSTRLKWIRLISRVDTTADGRHKLFHLLKMQGFCRLGIPWISTHNSKSADRHTSTRAPARQKKMGNARSGIPV</sequence>
<comment type="caution">
    <text evidence="2">The sequence shown here is derived from an EMBL/GenBank/DDBJ whole genome shotgun (WGS) entry which is preliminary data.</text>
</comment>
<dbReference type="Proteomes" id="UP001374579">
    <property type="component" value="Unassembled WGS sequence"/>
</dbReference>
<protein>
    <submittedName>
        <fullName evidence="2">Uncharacterized protein</fullName>
    </submittedName>
</protein>
<dbReference type="EMBL" id="JBAMIC010000024">
    <property type="protein sequence ID" value="KAK7090705.1"/>
    <property type="molecule type" value="Genomic_DNA"/>
</dbReference>
<feature type="region of interest" description="Disordered" evidence="1">
    <location>
        <begin position="60"/>
        <end position="89"/>
    </location>
</feature>
<name>A0AAN9APH2_9CAEN</name>
<reference evidence="2 3" key="1">
    <citation type="submission" date="2024-02" db="EMBL/GenBank/DDBJ databases">
        <title>Chromosome-scale genome assembly of the rough periwinkle Littorina saxatilis.</title>
        <authorList>
            <person name="De Jode A."/>
            <person name="Faria R."/>
            <person name="Formenti G."/>
            <person name="Sims Y."/>
            <person name="Smith T.P."/>
            <person name="Tracey A."/>
            <person name="Wood J.M.D."/>
            <person name="Zagrodzka Z.B."/>
            <person name="Johannesson K."/>
            <person name="Butlin R.K."/>
            <person name="Leder E.H."/>
        </authorList>
    </citation>
    <scope>NUCLEOTIDE SEQUENCE [LARGE SCALE GENOMIC DNA]</scope>
    <source>
        <strain evidence="2">Snail1</strain>
        <tissue evidence="2">Muscle</tissue>
    </source>
</reference>
<keyword evidence="3" id="KW-1185">Reference proteome</keyword>
<dbReference type="AlphaFoldDB" id="A0AAN9APH2"/>
<evidence type="ECO:0000313" key="2">
    <source>
        <dbReference type="EMBL" id="KAK7090705.1"/>
    </source>
</evidence>
<accession>A0AAN9APH2</accession>
<evidence type="ECO:0000256" key="1">
    <source>
        <dbReference type="SAM" id="MobiDB-lite"/>
    </source>
</evidence>
<evidence type="ECO:0000313" key="3">
    <source>
        <dbReference type="Proteomes" id="UP001374579"/>
    </source>
</evidence>